<evidence type="ECO:0000259" key="6">
    <source>
        <dbReference type="Pfam" id="PF02826"/>
    </source>
</evidence>
<dbReference type="PROSITE" id="PS00671">
    <property type="entry name" value="D_2_HYDROXYACID_DH_3"/>
    <property type="match status" value="1"/>
</dbReference>
<comment type="similarity">
    <text evidence="1 4">Belongs to the D-isomer specific 2-hydroxyacid dehydrogenase family.</text>
</comment>
<dbReference type="PANTHER" id="PTHR42789">
    <property type="entry name" value="D-ISOMER SPECIFIC 2-HYDROXYACID DEHYDROGENASE FAMILY PROTEIN (AFU_ORTHOLOGUE AFUA_6G10090)"/>
    <property type="match status" value="1"/>
</dbReference>
<accession>A0ABN2Y6B4</accession>
<dbReference type="InterPro" id="IPR006139">
    <property type="entry name" value="D-isomer_2_OHA_DH_cat_dom"/>
</dbReference>
<organism evidence="7 8">
    <name type="scientific">Nocardioides bigeumensis</name>
    <dbReference type="NCBI Taxonomy" id="433657"/>
    <lineage>
        <taxon>Bacteria</taxon>
        <taxon>Bacillati</taxon>
        <taxon>Actinomycetota</taxon>
        <taxon>Actinomycetes</taxon>
        <taxon>Propionibacteriales</taxon>
        <taxon>Nocardioidaceae</taxon>
        <taxon>Nocardioides</taxon>
    </lineage>
</organism>
<keyword evidence="2 4" id="KW-0560">Oxidoreductase</keyword>
<sequence length="318" mass="34754">MTVQIAVLDDYQGVARTMADWSRVDSFARVDVFDEHLGEAGSVVEALQPYDVVVAMRERTRFPADVLERLPGLRLLASTGPVNAGVDLDAARRLGITVTRTDAWPRTTTELAWGLIIALARHLVTEHANVRRGGWQQTVGTDLDGSTLGLLGVGALGSQMATLGKAFGMRVVGWSQHLTSERAAAAGVELVDRDELFARSDFLSIHLVLSDRTRGLVDEAALRSMKPTAYLVNTSRGPIVEERALVAALREGRIAGAGLDVFDQEPLPRTHPLRSLDNVVLTPHIGYVTRGMYRVFFEQVVEVISRWHAGEPVPEMDA</sequence>
<dbReference type="Proteomes" id="UP001500575">
    <property type="component" value="Unassembled WGS sequence"/>
</dbReference>
<feature type="domain" description="D-isomer specific 2-hydroxyacid dehydrogenase catalytic" evidence="5">
    <location>
        <begin position="27"/>
        <end position="314"/>
    </location>
</feature>
<dbReference type="CDD" id="cd12169">
    <property type="entry name" value="PGDH_like_1"/>
    <property type="match status" value="1"/>
</dbReference>
<dbReference type="InterPro" id="IPR036291">
    <property type="entry name" value="NAD(P)-bd_dom_sf"/>
</dbReference>
<dbReference type="RefSeq" id="WP_344303359.1">
    <property type="nucleotide sequence ID" value="NZ_BAAAQQ010000009.1"/>
</dbReference>
<dbReference type="PANTHER" id="PTHR42789:SF1">
    <property type="entry name" value="D-ISOMER SPECIFIC 2-HYDROXYACID DEHYDROGENASE FAMILY PROTEIN (AFU_ORTHOLOGUE AFUA_6G10090)"/>
    <property type="match status" value="1"/>
</dbReference>
<dbReference type="EMBL" id="BAAAQQ010000009">
    <property type="protein sequence ID" value="GAA2122658.1"/>
    <property type="molecule type" value="Genomic_DNA"/>
</dbReference>
<evidence type="ECO:0000256" key="4">
    <source>
        <dbReference type="RuleBase" id="RU003719"/>
    </source>
</evidence>
<dbReference type="SUPFAM" id="SSF51735">
    <property type="entry name" value="NAD(P)-binding Rossmann-fold domains"/>
    <property type="match status" value="1"/>
</dbReference>
<dbReference type="InterPro" id="IPR050857">
    <property type="entry name" value="D-2-hydroxyacid_DH"/>
</dbReference>
<dbReference type="InterPro" id="IPR006140">
    <property type="entry name" value="D-isomer_DH_NAD-bd"/>
</dbReference>
<dbReference type="Pfam" id="PF00389">
    <property type="entry name" value="2-Hacid_dh"/>
    <property type="match status" value="1"/>
</dbReference>
<proteinExistence type="inferred from homology"/>
<protein>
    <submittedName>
        <fullName evidence="7">D-2-hydroxyacid dehydrogenase family protein</fullName>
    </submittedName>
</protein>
<keyword evidence="3" id="KW-0520">NAD</keyword>
<reference evidence="7 8" key="1">
    <citation type="journal article" date="2019" name="Int. J. Syst. Evol. Microbiol.">
        <title>The Global Catalogue of Microorganisms (GCM) 10K type strain sequencing project: providing services to taxonomists for standard genome sequencing and annotation.</title>
        <authorList>
            <consortium name="The Broad Institute Genomics Platform"/>
            <consortium name="The Broad Institute Genome Sequencing Center for Infectious Disease"/>
            <person name="Wu L."/>
            <person name="Ma J."/>
        </authorList>
    </citation>
    <scope>NUCLEOTIDE SEQUENCE [LARGE SCALE GENOMIC DNA]</scope>
    <source>
        <strain evidence="7 8">JCM 16021</strain>
    </source>
</reference>
<evidence type="ECO:0000259" key="5">
    <source>
        <dbReference type="Pfam" id="PF00389"/>
    </source>
</evidence>
<dbReference type="SUPFAM" id="SSF52283">
    <property type="entry name" value="Formate/glycerate dehydrogenase catalytic domain-like"/>
    <property type="match status" value="1"/>
</dbReference>
<dbReference type="InterPro" id="IPR029753">
    <property type="entry name" value="D-isomer_DH_CS"/>
</dbReference>
<dbReference type="Pfam" id="PF02826">
    <property type="entry name" value="2-Hacid_dh_C"/>
    <property type="match status" value="1"/>
</dbReference>
<evidence type="ECO:0000313" key="7">
    <source>
        <dbReference type="EMBL" id="GAA2122658.1"/>
    </source>
</evidence>
<dbReference type="Gene3D" id="3.40.50.720">
    <property type="entry name" value="NAD(P)-binding Rossmann-like Domain"/>
    <property type="match status" value="2"/>
</dbReference>
<feature type="domain" description="D-isomer specific 2-hydroxyacid dehydrogenase NAD-binding" evidence="6">
    <location>
        <begin position="114"/>
        <end position="286"/>
    </location>
</feature>
<comment type="caution">
    <text evidence="7">The sequence shown here is derived from an EMBL/GenBank/DDBJ whole genome shotgun (WGS) entry which is preliminary data.</text>
</comment>
<evidence type="ECO:0000256" key="2">
    <source>
        <dbReference type="ARBA" id="ARBA00023002"/>
    </source>
</evidence>
<evidence type="ECO:0000313" key="8">
    <source>
        <dbReference type="Proteomes" id="UP001500575"/>
    </source>
</evidence>
<evidence type="ECO:0000256" key="3">
    <source>
        <dbReference type="ARBA" id="ARBA00023027"/>
    </source>
</evidence>
<evidence type="ECO:0000256" key="1">
    <source>
        <dbReference type="ARBA" id="ARBA00005854"/>
    </source>
</evidence>
<keyword evidence="8" id="KW-1185">Reference proteome</keyword>
<gene>
    <name evidence="7" type="ORF">GCM10009843_17960</name>
</gene>
<name>A0ABN2Y6B4_9ACTN</name>